<gene>
    <name evidence="2" type="ORF">PHATRDRAFT_35702</name>
</gene>
<dbReference type="eggNOG" id="KOG0192">
    <property type="taxonomic scope" value="Eukaryota"/>
</dbReference>
<dbReference type="GeneID" id="7201118"/>
<dbReference type="PROSITE" id="PS50011">
    <property type="entry name" value="PROTEIN_KINASE_DOM"/>
    <property type="match status" value="1"/>
</dbReference>
<dbReference type="PaxDb" id="2850-Phatr35702"/>
<dbReference type="PANTHER" id="PTHR44329">
    <property type="entry name" value="SERINE/THREONINE-PROTEIN KINASE TNNI3K-RELATED"/>
    <property type="match status" value="1"/>
</dbReference>
<dbReference type="HOGENOM" id="CLU_533715_0_0_1"/>
<dbReference type="InterPro" id="IPR011009">
    <property type="entry name" value="Kinase-like_dom_sf"/>
</dbReference>
<dbReference type="KEGG" id="pti:PHATRDRAFT_35702"/>
<sequence length="511" mass="57461">MESSSAASGSYRPEPTSTGRCQYCAHLAFKARKAAVDTFMAGNDMPWDFEVGMYDLVLRLNQMEEETRLHPETARHLADKATRYTARLRTQLSDGELTPVQSLNNCRIRTMAPLEYEEVTLGPLLGAGGFSTVFAVDGFHLKDHSTPDYDSDERAAREFLNKHARRYAGNGGPTIHRSVEGTKSNQTTARYAVKHLRRGLAEEADRFERAAVDLVMEAQLLLALDHPNIISIRGWSRQGPGGYVNGKHTDFFVILDRLPETLEDKIYAWRKKLKRYKAMGKLPWGRKKYIAKTSALLLKRMQAALDIAASLEYMHDRRIINRDVKASNIGFDIHGELKMFDFGLSRLLPAEEERVEGGFVMSRVGTKYYMAPEVCDKQPFDLSADVYSFGVVLWELLTLSTPREVIRKLRRLTNSSYILPICPCWPKALQRLVGLCLADDPSVRPTMAVVRASIEIMLERLGVPRAVGGKARRRSTFRLETTATDSIANAALTVQSFSDYDPSIPTSVQCN</sequence>
<keyword evidence="3" id="KW-1185">Reference proteome</keyword>
<evidence type="ECO:0000259" key="1">
    <source>
        <dbReference type="PROSITE" id="PS50011"/>
    </source>
</evidence>
<accession>B7FZ12</accession>
<reference evidence="3" key="2">
    <citation type="submission" date="2008-08" db="EMBL/GenBank/DDBJ databases">
        <authorList>
            <consortium name="Diatom Consortium"/>
            <person name="Grigoriev I."/>
            <person name="Grimwood J."/>
            <person name="Kuo A."/>
            <person name="Otillar R.P."/>
            <person name="Salamov A."/>
            <person name="Detter J.C."/>
            <person name="Lindquist E."/>
            <person name="Shapiro H."/>
            <person name="Lucas S."/>
            <person name="Glavina del Rio T."/>
            <person name="Pitluck S."/>
            <person name="Rokhsar D."/>
            <person name="Bowler C."/>
        </authorList>
    </citation>
    <scope>GENOME REANNOTATION</scope>
    <source>
        <strain evidence="3">CCAP 1055/1</strain>
    </source>
</reference>
<dbReference type="GO" id="GO:0005524">
    <property type="term" value="F:ATP binding"/>
    <property type="evidence" value="ECO:0007669"/>
    <property type="project" value="InterPro"/>
</dbReference>
<dbReference type="Pfam" id="PF00069">
    <property type="entry name" value="Pkinase"/>
    <property type="match status" value="1"/>
</dbReference>
<dbReference type="RefSeq" id="XP_002180076.1">
    <property type="nucleotide sequence ID" value="XM_002180040.1"/>
</dbReference>
<dbReference type="InterPro" id="IPR000719">
    <property type="entry name" value="Prot_kinase_dom"/>
</dbReference>
<dbReference type="SUPFAM" id="SSF56112">
    <property type="entry name" value="Protein kinase-like (PK-like)"/>
    <property type="match status" value="1"/>
</dbReference>
<name>B7FZ12_PHATC</name>
<evidence type="ECO:0000313" key="2">
    <source>
        <dbReference type="EMBL" id="EEC48267.1"/>
    </source>
</evidence>
<dbReference type="AlphaFoldDB" id="B7FZ12"/>
<dbReference type="Proteomes" id="UP000000759">
    <property type="component" value="Chromosome 8"/>
</dbReference>
<dbReference type="OrthoDB" id="4062651at2759"/>
<dbReference type="InParanoid" id="B7FZ12"/>
<evidence type="ECO:0000313" key="3">
    <source>
        <dbReference type="Proteomes" id="UP000000759"/>
    </source>
</evidence>
<dbReference type="EMBL" id="CM000611">
    <property type="protein sequence ID" value="EEC48267.1"/>
    <property type="molecule type" value="Genomic_DNA"/>
</dbReference>
<dbReference type="STRING" id="556484.B7FZ12"/>
<feature type="domain" description="Protein kinase" evidence="1">
    <location>
        <begin position="119"/>
        <end position="458"/>
    </location>
</feature>
<dbReference type="SMART" id="SM00220">
    <property type="entry name" value="S_TKc"/>
    <property type="match status" value="1"/>
</dbReference>
<protein>
    <recommendedName>
        <fullName evidence="1">Protein kinase domain-containing protein</fullName>
    </recommendedName>
</protein>
<organism evidence="2 3">
    <name type="scientific">Phaeodactylum tricornutum (strain CCAP 1055/1)</name>
    <dbReference type="NCBI Taxonomy" id="556484"/>
    <lineage>
        <taxon>Eukaryota</taxon>
        <taxon>Sar</taxon>
        <taxon>Stramenopiles</taxon>
        <taxon>Ochrophyta</taxon>
        <taxon>Bacillariophyta</taxon>
        <taxon>Bacillariophyceae</taxon>
        <taxon>Bacillariophycidae</taxon>
        <taxon>Naviculales</taxon>
        <taxon>Phaeodactylaceae</taxon>
        <taxon>Phaeodactylum</taxon>
    </lineage>
</organism>
<dbReference type="Gene3D" id="3.30.200.20">
    <property type="entry name" value="Phosphorylase Kinase, domain 1"/>
    <property type="match status" value="1"/>
</dbReference>
<dbReference type="GO" id="GO:0004674">
    <property type="term" value="F:protein serine/threonine kinase activity"/>
    <property type="evidence" value="ECO:0007669"/>
    <property type="project" value="TreeGrafter"/>
</dbReference>
<dbReference type="InterPro" id="IPR051681">
    <property type="entry name" value="Ser/Thr_Kinases-Pseudokinases"/>
</dbReference>
<proteinExistence type="predicted"/>
<reference evidence="2 3" key="1">
    <citation type="journal article" date="2008" name="Nature">
        <title>The Phaeodactylum genome reveals the evolutionary history of diatom genomes.</title>
        <authorList>
            <person name="Bowler C."/>
            <person name="Allen A.E."/>
            <person name="Badger J.H."/>
            <person name="Grimwood J."/>
            <person name="Jabbari K."/>
            <person name="Kuo A."/>
            <person name="Maheswari U."/>
            <person name="Martens C."/>
            <person name="Maumus F."/>
            <person name="Otillar R.P."/>
            <person name="Rayko E."/>
            <person name="Salamov A."/>
            <person name="Vandepoele K."/>
            <person name="Beszteri B."/>
            <person name="Gruber A."/>
            <person name="Heijde M."/>
            <person name="Katinka M."/>
            <person name="Mock T."/>
            <person name="Valentin K."/>
            <person name="Verret F."/>
            <person name="Berges J.A."/>
            <person name="Brownlee C."/>
            <person name="Cadoret J.P."/>
            <person name="Chiovitti A."/>
            <person name="Choi C.J."/>
            <person name="Coesel S."/>
            <person name="De Martino A."/>
            <person name="Detter J.C."/>
            <person name="Durkin C."/>
            <person name="Falciatore A."/>
            <person name="Fournet J."/>
            <person name="Haruta M."/>
            <person name="Huysman M.J."/>
            <person name="Jenkins B.D."/>
            <person name="Jiroutova K."/>
            <person name="Jorgensen R.E."/>
            <person name="Joubert Y."/>
            <person name="Kaplan A."/>
            <person name="Kroger N."/>
            <person name="Kroth P.G."/>
            <person name="La Roche J."/>
            <person name="Lindquist E."/>
            <person name="Lommer M."/>
            <person name="Martin-Jezequel V."/>
            <person name="Lopez P.J."/>
            <person name="Lucas S."/>
            <person name="Mangogna M."/>
            <person name="McGinnis K."/>
            <person name="Medlin L.K."/>
            <person name="Montsant A."/>
            <person name="Oudot-Le Secq M.P."/>
            <person name="Napoli C."/>
            <person name="Obornik M."/>
            <person name="Parker M.S."/>
            <person name="Petit J.L."/>
            <person name="Porcel B.M."/>
            <person name="Poulsen N."/>
            <person name="Robison M."/>
            <person name="Rychlewski L."/>
            <person name="Rynearson T.A."/>
            <person name="Schmutz J."/>
            <person name="Shapiro H."/>
            <person name="Siaut M."/>
            <person name="Stanley M."/>
            <person name="Sussman M.R."/>
            <person name="Taylor A.R."/>
            <person name="Vardi A."/>
            <person name="von Dassow P."/>
            <person name="Vyverman W."/>
            <person name="Willis A."/>
            <person name="Wyrwicz L.S."/>
            <person name="Rokhsar D.S."/>
            <person name="Weissenbach J."/>
            <person name="Armbrust E.V."/>
            <person name="Green B.R."/>
            <person name="Van de Peer Y."/>
            <person name="Grigoriev I.V."/>
        </authorList>
    </citation>
    <scope>NUCLEOTIDE SEQUENCE [LARGE SCALE GENOMIC DNA]</scope>
    <source>
        <strain evidence="2 3">CCAP 1055/1</strain>
    </source>
</reference>
<dbReference type="Gene3D" id="1.10.510.10">
    <property type="entry name" value="Transferase(Phosphotransferase) domain 1"/>
    <property type="match status" value="1"/>
</dbReference>